<feature type="domain" description="GH16" evidence="7">
    <location>
        <begin position="28"/>
        <end position="287"/>
    </location>
</feature>
<dbReference type="GO" id="GO:0005975">
    <property type="term" value="P:carbohydrate metabolic process"/>
    <property type="evidence" value="ECO:0007669"/>
    <property type="project" value="InterPro"/>
</dbReference>
<feature type="signal peptide" evidence="3">
    <location>
        <begin position="1"/>
        <end position="32"/>
    </location>
</feature>
<evidence type="ECO:0000259" key="4">
    <source>
        <dbReference type="PROSITE" id="PS50022"/>
    </source>
</evidence>
<dbReference type="RefSeq" id="WP_161859561.1">
    <property type="nucleotide sequence ID" value="NZ_CP047491.1"/>
</dbReference>
<dbReference type="InterPro" id="IPR005084">
    <property type="entry name" value="CBM6"/>
</dbReference>
<evidence type="ECO:0000259" key="5">
    <source>
        <dbReference type="PROSITE" id="PS50093"/>
    </source>
</evidence>
<dbReference type="InterPro" id="IPR006584">
    <property type="entry name" value="Cellulose-bd_IV"/>
</dbReference>
<dbReference type="GO" id="GO:0030246">
    <property type="term" value="F:carbohydrate binding"/>
    <property type="evidence" value="ECO:0007669"/>
    <property type="project" value="InterPro"/>
</dbReference>
<dbReference type="GO" id="GO:0004553">
    <property type="term" value="F:hydrolase activity, hydrolyzing O-glycosyl compounds"/>
    <property type="evidence" value="ECO:0007669"/>
    <property type="project" value="InterPro"/>
</dbReference>
<name>A0A6P1TF18_9GAMM</name>
<dbReference type="Proteomes" id="UP000464675">
    <property type="component" value="Chromosome"/>
</dbReference>
<evidence type="ECO:0000256" key="1">
    <source>
        <dbReference type="ARBA" id="ARBA00006865"/>
    </source>
</evidence>
<dbReference type="InterPro" id="IPR022409">
    <property type="entry name" value="PKD/Chitinase_dom"/>
</dbReference>
<dbReference type="InterPro" id="IPR013320">
    <property type="entry name" value="ConA-like_dom_sf"/>
</dbReference>
<dbReference type="InterPro" id="IPR035986">
    <property type="entry name" value="PKD_dom_sf"/>
</dbReference>
<dbReference type="InterPro" id="IPR000601">
    <property type="entry name" value="PKD_dom"/>
</dbReference>
<evidence type="ECO:0000259" key="7">
    <source>
        <dbReference type="PROSITE" id="PS51762"/>
    </source>
</evidence>
<dbReference type="PROSITE" id="PS51175">
    <property type="entry name" value="CBM6"/>
    <property type="match status" value="1"/>
</dbReference>
<sequence length="1397" mass="152852">MNTSKKSKLKNRLLLTAACLLAQPAIFSSVNAQTAPIWADEFDSERLNRETWTFTTGGDGNGNGELQYYTASHKNTYLEDGNLVIEARRESYEGKEFTSARLHTNGRVGFKYGTLEARIKLPKLDNGLWPAFWMLGNNFGVDGWPQSGEIDIMEAGYKSAIDDGTVNNAVSSALHWWHESGDWSDWLQADHAEDVLLESTVYEQYHTYRLDWTPEEIAISVDDIPVLTMDITDPNLSEFRDNANHILLNLAVGGWNFVEIEDPALITADFPAKMYVDYVRLYANEYTELEVASDSYYSGDFGIMTDTHPVLDAFDWGDKANLYIWNNMTSVATNPAEGSTVLSYSVAAGDWWGMGLLHKDYNMRNYAHGYLHFDAKVNSNVDIEVNMASTSGGDASVLLAEGGEQYGLERDGEWHKVSIPLSQFGGLDMETIKTFFSVSGPAPSEDFEIAFDNIYLTESVALEAPEYGNFGIFTETSANMTAGNFGFGVNGDLYVWDETLTLNTGDVREGNSALNLSSTGKGWFGLGLTAREGFNLTAFDNENAALHFSMRTSDQTEFRIGLKGGNVNDIGQAWVSFKPGADPYGFVRDGQWHDIVIPMSDIAPDLDLFDMRQVFQLLGFGEVMDLSIDNIYLSGGEQAQDPGTDGEVVNRAPVAAVKPSVMGGPAGTTVTFDGTASTDVNGDILTYSWDFGDGITAEGATVSHTYADNGSYRAVLTVNDGQATDAAATNIFIADNYGAAKSSKRGLGYGHHSVEDFEVMSQGISWWYNWSHTPDVQIADIYQNYGVEFVPMAWNGAFDDQAMRDYIAAHPEVKYILAFNEPNFIDQANMTPSQTAAEWPRLEAIADEFDLDIVSVAMNFCGNCVTENGTTYYDPIDYFDDFFAACPDCRVDAMSIHAYMPDVGAIEWYVDLFKKYNRPIWLTEFSAWEDTTTEADQQKLLIQTVDYLENDPDVARYAWFTGRRNGHPYNGLFDYRQSGVLTELGNIYVNMPVHGAASVHNLPNKIQAEAYGSMSGVRVDKTSDTSGFLDITETAADSWVEYNLVGKAGNAELQLRVATEASTSIEVVIDGVSQGSVAVPATGGVWDTLSTSLNLKDGAQKLRLVFAGTVQLNWLDIGGVSVDPEPVTNLALGKNTAVSSMENGDLSGAAAVDGELGTRWSSAWSDPQWISVDLGSVSSIDSVVLKWEAAYGRAYDVQVSDDGQSWNTVASVTDSDGGEDVLADLNASGQFVRIYINERATGWGASLWELEVYGSDGGTTEPPCCEPQPGGDLALNKPASASSVEGNYWFAEYAVDGDTSTRWASDFSDSQWFQVDLGAVYSLSQAVLNWEAAYGKAYEIQVSDDGSNWTTAASVSDGGGGVDQLNLNPGSSGRYVRMLGIERGTPYGYSLWSFEVY</sequence>
<dbReference type="CDD" id="cd00146">
    <property type="entry name" value="PKD"/>
    <property type="match status" value="1"/>
</dbReference>
<evidence type="ECO:0000313" key="8">
    <source>
        <dbReference type="EMBL" id="MBB5212663.1"/>
    </source>
</evidence>
<dbReference type="SMART" id="SM00606">
    <property type="entry name" value="CBD_IV"/>
    <property type="match status" value="1"/>
</dbReference>
<gene>
    <name evidence="9" type="ORF">GTQ55_15610</name>
    <name evidence="8" type="ORF">HNQ53_002888</name>
</gene>
<dbReference type="PANTHER" id="PTHR10963:SF55">
    <property type="entry name" value="GLYCOSIDE HYDROLASE FAMILY 16 PROTEIN"/>
    <property type="match status" value="1"/>
</dbReference>
<dbReference type="Gene3D" id="2.60.120.260">
    <property type="entry name" value="Galactose-binding domain-like"/>
    <property type="match status" value="3"/>
</dbReference>
<feature type="chain" id="PRO_5044645731" evidence="3">
    <location>
        <begin position="33"/>
        <end position="1397"/>
    </location>
</feature>
<organism evidence="8 11">
    <name type="scientific">Microbulbifer hydrolyticus</name>
    <dbReference type="NCBI Taxonomy" id="48074"/>
    <lineage>
        <taxon>Bacteria</taxon>
        <taxon>Pseudomonadati</taxon>
        <taxon>Pseudomonadota</taxon>
        <taxon>Gammaproteobacteria</taxon>
        <taxon>Cellvibrionales</taxon>
        <taxon>Microbulbiferaceae</taxon>
        <taxon>Microbulbifer</taxon>
    </lineage>
</organism>
<evidence type="ECO:0000256" key="3">
    <source>
        <dbReference type="SAM" id="SignalP"/>
    </source>
</evidence>
<dbReference type="CDD" id="cd04080">
    <property type="entry name" value="CBM6_cellulase-like"/>
    <property type="match status" value="1"/>
</dbReference>
<dbReference type="Pfam" id="PF11790">
    <property type="entry name" value="Glyco_hydro_cc"/>
    <property type="match status" value="1"/>
</dbReference>
<dbReference type="PANTHER" id="PTHR10963">
    <property type="entry name" value="GLYCOSYL HYDROLASE-RELATED"/>
    <property type="match status" value="1"/>
</dbReference>
<dbReference type="Pfam" id="PF00722">
    <property type="entry name" value="Glyco_hydro_16"/>
    <property type="match status" value="1"/>
</dbReference>
<dbReference type="PROSITE" id="PS51762">
    <property type="entry name" value="GH16_2"/>
    <property type="match status" value="1"/>
</dbReference>
<dbReference type="InterPro" id="IPR013783">
    <property type="entry name" value="Ig-like_fold"/>
</dbReference>
<dbReference type="SUPFAM" id="SSF51445">
    <property type="entry name" value="(Trans)glycosidases"/>
    <property type="match status" value="1"/>
</dbReference>
<dbReference type="SUPFAM" id="SSF49899">
    <property type="entry name" value="Concanavalin A-like lectins/glucanases"/>
    <property type="match status" value="1"/>
</dbReference>
<dbReference type="InterPro" id="IPR008979">
    <property type="entry name" value="Galactose-bd-like_sf"/>
</dbReference>
<accession>A0A6P1TF18</accession>
<feature type="domain" description="CBM6" evidence="6">
    <location>
        <begin position="1004"/>
        <end position="1118"/>
    </location>
</feature>
<comment type="similarity">
    <text evidence="1">Belongs to the glycosyl hydrolase 16 family.</text>
</comment>
<protein>
    <submittedName>
        <fullName evidence="8">Beta-glucanase (GH16 family)/PKD repeat protein</fullName>
    </submittedName>
    <submittedName>
        <fullName evidence="9">Family 16 glycosylhydrolase</fullName>
    </submittedName>
</protein>
<dbReference type="SUPFAM" id="SSF49299">
    <property type="entry name" value="PKD domain"/>
    <property type="match status" value="1"/>
</dbReference>
<feature type="domain" description="PKD" evidence="5">
    <location>
        <begin position="653"/>
        <end position="729"/>
    </location>
</feature>
<proteinExistence type="inferred from homology"/>
<dbReference type="Pfam" id="PF22633">
    <property type="entry name" value="F5_F8_type_C_2"/>
    <property type="match status" value="1"/>
</dbReference>
<dbReference type="EMBL" id="JACHHR010000003">
    <property type="protein sequence ID" value="MBB5212663.1"/>
    <property type="molecule type" value="Genomic_DNA"/>
</dbReference>
<keyword evidence="10" id="KW-1185">Reference proteome</keyword>
<dbReference type="InterPro" id="IPR017853">
    <property type="entry name" value="GH"/>
</dbReference>
<dbReference type="Pfam" id="PF03422">
    <property type="entry name" value="CBM_6"/>
    <property type="match status" value="1"/>
</dbReference>
<reference evidence="9 10" key="1">
    <citation type="submission" date="2020-01" db="EMBL/GenBank/DDBJ databases">
        <title>The possibility of degradation of plastic by Microbulbifer hydrolyticus IRE-31.</title>
        <authorList>
            <person name="Liu L."/>
        </authorList>
    </citation>
    <scope>NUCLEOTIDE SEQUENCE [LARGE SCALE GENOMIC DNA]</scope>
    <source>
        <strain evidence="9 10">IRE-31</strain>
    </source>
</reference>
<dbReference type="PROSITE" id="PS50022">
    <property type="entry name" value="FA58C_3"/>
    <property type="match status" value="2"/>
</dbReference>
<dbReference type="EMBL" id="CP047491">
    <property type="protein sequence ID" value="QHQ40263.1"/>
    <property type="molecule type" value="Genomic_DNA"/>
</dbReference>
<dbReference type="InterPro" id="IPR024655">
    <property type="entry name" value="Asl1_glyco_hydro_catalytic"/>
</dbReference>
<dbReference type="OrthoDB" id="9809583at2"/>
<dbReference type="PROSITE" id="PS50093">
    <property type="entry name" value="PKD"/>
    <property type="match status" value="1"/>
</dbReference>
<dbReference type="Proteomes" id="UP000563601">
    <property type="component" value="Unassembled WGS sequence"/>
</dbReference>
<dbReference type="SUPFAM" id="SSF49785">
    <property type="entry name" value="Galactose-binding domain-like"/>
    <property type="match status" value="5"/>
</dbReference>
<evidence type="ECO:0000259" key="6">
    <source>
        <dbReference type="PROSITE" id="PS51175"/>
    </source>
</evidence>
<dbReference type="Gene3D" id="2.60.120.200">
    <property type="match status" value="1"/>
</dbReference>
<dbReference type="InterPro" id="IPR000421">
    <property type="entry name" value="FA58C"/>
</dbReference>
<dbReference type="Gene3D" id="2.60.40.10">
    <property type="entry name" value="Immunoglobulins"/>
    <property type="match status" value="1"/>
</dbReference>
<evidence type="ECO:0000313" key="9">
    <source>
        <dbReference type="EMBL" id="QHQ40263.1"/>
    </source>
</evidence>
<feature type="domain" description="F5/8 type C" evidence="4">
    <location>
        <begin position="1264"/>
        <end position="1397"/>
    </location>
</feature>
<dbReference type="InterPro" id="IPR000757">
    <property type="entry name" value="Beta-glucanase-like"/>
</dbReference>
<feature type="domain" description="F5/8 type C" evidence="4">
    <location>
        <begin position="1115"/>
        <end position="1255"/>
    </location>
</feature>
<dbReference type="CDD" id="cd08023">
    <property type="entry name" value="GH16_laminarinase_like"/>
    <property type="match status" value="1"/>
</dbReference>
<dbReference type="SMART" id="SM00089">
    <property type="entry name" value="PKD"/>
    <property type="match status" value="1"/>
</dbReference>
<dbReference type="Pfam" id="PF00754">
    <property type="entry name" value="F5_F8_type_C"/>
    <property type="match status" value="1"/>
</dbReference>
<evidence type="ECO:0000256" key="2">
    <source>
        <dbReference type="ARBA" id="ARBA00022729"/>
    </source>
</evidence>
<dbReference type="InterPro" id="IPR050546">
    <property type="entry name" value="Glycosyl_Hydrlase_16"/>
</dbReference>
<dbReference type="Pfam" id="PF18911">
    <property type="entry name" value="PKD_4"/>
    <property type="match status" value="1"/>
</dbReference>
<evidence type="ECO:0000313" key="11">
    <source>
        <dbReference type="Proteomes" id="UP000563601"/>
    </source>
</evidence>
<dbReference type="Gene3D" id="2.60.120.430">
    <property type="entry name" value="Galactose-binding lectin"/>
    <property type="match status" value="2"/>
</dbReference>
<evidence type="ECO:0000313" key="10">
    <source>
        <dbReference type="Proteomes" id="UP000464675"/>
    </source>
</evidence>
<reference evidence="8 11" key="2">
    <citation type="submission" date="2020-08" db="EMBL/GenBank/DDBJ databases">
        <title>Genomic Encyclopedia of Type Strains, Phase IV (KMG-IV): sequencing the most valuable type-strain genomes for metagenomic binning, comparative biology and taxonomic classification.</title>
        <authorList>
            <person name="Goeker M."/>
        </authorList>
    </citation>
    <scope>NUCLEOTIDE SEQUENCE [LARGE SCALE GENOMIC DNA]</scope>
    <source>
        <strain evidence="8 11">DSM 11525</strain>
    </source>
</reference>
<keyword evidence="2 3" id="KW-0732">Signal</keyword>